<dbReference type="FunFam" id="3.30.230.130:FF:000001">
    <property type="entry name" value="Cullin 4A"/>
    <property type="match status" value="1"/>
</dbReference>
<name>A0A9W3EL90_CAMBA</name>
<dbReference type="GO" id="GO:0032502">
    <property type="term" value="P:developmental process"/>
    <property type="evidence" value="ECO:0007669"/>
    <property type="project" value="UniProtKB-ARBA"/>
</dbReference>
<dbReference type="Gene3D" id="1.10.10.10">
    <property type="entry name" value="Winged helix-like DNA-binding domain superfamily/Winged helix DNA-binding domain"/>
    <property type="match status" value="1"/>
</dbReference>
<dbReference type="SUPFAM" id="SSF75632">
    <property type="entry name" value="Cullin homology domain"/>
    <property type="match status" value="1"/>
</dbReference>
<dbReference type="InterPro" id="IPR016157">
    <property type="entry name" value="Cullin_CS"/>
</dbReference>
<evidence type="ECO:0000256" key="1">
    <source>
        <dbReference type="ARBA" id="ARBA00004906"/>
    </source>
</evidence>
<dbReference type="FunFam" id="1.10.10.10:FF:000050">
    <property type="entry name" value="Cullin 4B"/>
    <property type="match status" value="1"/>
</dbReference>
<dbReference type="Pfam" id="PF10557">
    <property type="entry name" value="Cullin_Nedd8"/>
    <property type="match status" value="1"/>
</dbReference>
<dbReference type="InterPro" id="IPR036390">
    <property type="entry name" value="WH_DNA-bd_sf"/>
</dbReference>
<dbReference type="Gene3D" id="3.30.230.130">
    <property type="entry name" value="Cullin, Chain C, Domain 2"/>
    <property type="match status" value="1"/>
</dbReference>
<dbReference type="InterPro" id="IPR045093">
    <property type="entry name" value="Cullin"/>
</dbReference>
<dbReference type="SUPFAM" id="SSF46785">
    <property type="entry name" value="Winged helix' DNA-binding domain"/>
    <property type="match status" value="1"/>
</dbReference>
<keyword evidence="9" id="KW-0090">Biological rhythms</keyword>
<evidence type="ECO:0000256" key="5">
    <source>
        <dbReference type="ARBA" id="ARBA00022581"/>
    </source>
</evidence>
<organism evidence="15">
    <name type="scientific">Camelus bactrianus</name>
    <name type="common">Bactrian camel</name>
    <dbReference type="NCBI Taxonomy" id="9837"/>
    <lineage>
        <taxon>Eukaryota</taxon>
        <taxon>Metazoa</taxon>
        <taxon>Chordata</taxon>
        <taxon>Craniata</taxon>
        <taxon>Vertebrata</taxon>
        <taxon>Euteleostomi</taxon>
        <taxon>Mammalia</taxon>
        <taxon>Eutheria</taxon>
        <taxon>Laurasiatheria</taxon>
        <taxon>Artiodactyla</taxon>
        <taxon>Tylopoda</taxon>
        <taxon>Camelidae</taxon>
        <taxon>Camelus</taxon>
    </lineage>
</organism>
<dbReference type="Gene3D" id="1.20.1310.10">
    <property type="entry name" value="Cullin Repeats"/>
    <property type="match status" value="4"/>
</dbReference>
<dbReference type="SMART" id="SM00182">
    <property type="entry name" value="CULLIN"/>
    <property type="match status" value="1"/>
</dbReference>
<evidence type="ECO:0000256" key="3">
    <source>
        <dbReference type="ARBA" id="ARBA00022499"/>
    </source>
</evidence>
<dbReference type="KEGG" id="cbai:105066884"/>
<evidence type="ECO:0000259" key="14">
    <source>
        <dbReference type="PROSITE" id="PS50069"/>
    </source>
</evidence>
<dbReference type="InterPro" id="IPR016158">
    <property type="entry name" value="Cullin_homology"/>
</dbReference>
<evidence type="ECO:0000256" key="13">
    <source>
        <dbReference type="RuleBase" id="RU003829"/>
    </source>
</evidence>
<dbReference type="PROSITE" id="PS01256">
    <property type="entry name" value="CULLIN_1"/>
    <property type="match status" value="1"/>
</dbReference>
<keyword evidence="5" id="KW-0945">Host-virus interaction</keyword>
<keyword evidence="8" id="KW-0832">Ubl conjugation</keyword>
<dbReference type="GO" id="GO:0051246">
    <property type="term" value="P:regulation of protein metabolic process"/>
    <property type="evidence" value="ECO:0007669"/>
    <property type="project" value="UniProtKB-ARBA"/>
</dbReference>
<dbReference type="InterPro" id="IPR001373">
    <property type="entry name" value="Cullin_N"/>
</dbReference>
<dbReference type="GO" id="GO:0043161">
    <property type="term" value="P:proteasome-mediated ubiquitin-dependent protein catabolic process"/>
    <property type="evidence" value="ECO:0007669"/>
    <property type="project" value="UniProtKB-ARBA"/>
</dbReference>
<dbReference type="GO" id="GO:0048511">
    <property type="term" value="P:rhythmic process"/>
    <property type="evidence" value="ECO:0007669"/>
    <property type="project" value="UniProtKB-KW"/>
</dbReference>
<keyword evidence="3" id="KW-1017">Isopeptide bond</keyword>
<comment type="similarity">
    <text evidence="2 12 13">Belongs to the cullin family.</text>
</comment>
<evidence type="ECO:0000256" key="4">
    <source>
        <dbReference type="ARBA" id="ARBA00022553"/>
    </source>
</evidence>
<dbReference type="CTD" id="8451"/>
<dbReference type="OrthoDB" id="27073at2759"/>
<protein>
    <recommendedName>
        <fullName evidence="11">Cullin-4A</fullName>
    </recommendedName>
</protein>
<dbReference type="InterPro" id="IPR016159">
    <property type="entry name" value="Cullin_repeat-like_dom_sf"/>
</dbReference>
<keyword evidence="4" id="KW-0597">Phosphoprotein</keyword>
<dbReference type="InterPro" id="IPR019559">
    <property type="entry name" value="Cullin_neddylation_domain"/>
</dbReference>
<dbReference type="GO" id="GO:0031464">
    <property type="term" value="C:Cul4A-RING E3 ubiquitin ligase complex"/>
    <property type="evidence" value="ECO:0007669"/>
    <property type="project" value="UniProtKB-ARBA"/>
</dbReference>
<dbReference type="SMART" id="SM00884">
    <property type="entry name" value="Cullin_Nedd8"/>
    <property type="match status" value="1"/>
</dbReference>
<comment type="pathway">
    <text evidence="1">Protein modification; protein ubiquitination.</text>
</comment>
<accession>A0A9W3EL90</accession>
<keyword evidence="6" id="KW-0227">DNA damage</keyword>
<dbReference type="FunFam" id="1.20.1310.10:FF:000008">
    <property type="entry name" value="Cullin 4B"/>
    <property type="match status" value="1"/>
</dbReference>
<evidence type="ECO:0000256" key="2">
    <source>
        <dbReference type="ARBA" id="ARBA00006019"/>
    </source>
</evidence>
<evidence type="ECO:0000256" key="11">
    <source>
        <dbReference type="ARBA" id="ARBA00068304"/>
    </source>
</evidence>
<dbReference type="FunFam" id="1.20.1310.10:FF:000003">
    <property type="entry name" value="Cullin 4A"/>
    <property type="match status" value="1"/>
</dbReference>
<dbReference type="InterPro" id="IPR036317">
    <property type="entry name" value="Cullin_homology_sf"/>
</dbReference>
<dbReference type="PANTHER" id="PTHR11932">
    <property type="entry name" value="CULLIN"/>
    <property type="match status" value="1"/>
</dbReference>
<dbReference type="RefSeq" id="XP_010950632.1">
    <property type="nucleotide sequence ID" value="XM_010952330.2"/>
</dbReference>
<reference evidence="15" key="1">
    <citation type="submission" date="2025-08" db="UniProtKB">
        <authorList>
            <consortium name="RefSeq"/>
        </authorList>
    </citation>
    <scope>IDENTIFICATION</scope>
</reference>
<dbReference type="FunFam" id="1.20.1310.10:FF:000004">
    <property type="entry name" value="Cullin 4B"/>
    <property type="match status" value="1"/>
</dbReference>
<dbReference type="GO" id="GO:0031625">
    <property type="term" value="F:ubiquitin protein ligase binding"/>
    <property type="evidence" value="ECO:0007669"/>
    <property type="project" value="InterPro"/>
</dbReference>
<dbReference type="GO" id="GO:0006281">
    <property type="term" value="P:DNA repair"/>
    <property type="evidence" value="ECO:0007669"/>
    <property type="project" value="UniProtKB-KW"/>
</dbReference>
<dbReference type="GO" id="GO:0034644">
    <property type="term" value="P:cellular response to UV"/>
    <property type="evidence" value="ECO:0007669"/>
    <property type="project" value="UniProtKB-ARBA"/>
</dbReference>
<keyword evidence="7" id="KW-0833">Ubl conjugation pathway</keyword>
<feature type="domain" description="Cullin family profile" evidence="14">
    <location>
        <begin position="406"/>
        <end position="635"/>
    </location>
</feature>
<evidence type="ECO:0000256" key="12">
    <source>
        <dbReference type="PROSITE-ProRule" id="PRU00330"/>
    </source>
</evidence>
<sequence length="762" mass="87911">MADETPRKGSFSALVGHTNGLTKPASLAAAAVTSKPGGGGGSKKLVIKNFRDRPKLPDNYTQDTWQKLHEAVKAIQSSTSIRYNLEELYQAVENLCSHKVSPTLYQQLRQVCEAHVQAQILQFREDSLDSVLFLKKINTCWQDHCRQMIMIRSIFLFLDRTYVLQNSMLPSIWDMGLELFRNHIISDKMVQTKTIDGILLLIGRERSGEAADRSLLRSLLSMLSDLQVYKDSFEVKFLEETNCLYAAEGQRLMQEREVPEYLNHVSRRLEEEGDRVITYLDHSTQKPLIACVEKQLLGEHLTAILQKGLDHLLDENRVPDLTQMYQLFSRVRGGQQVLLQHWSDYIKTFGTTIVINPEKDKDMVQDLLDFKDRVDHVIDVCFQRNEKFISLMKESFEAFINKRPNKPAELIAKHVDSKLRAGNKEATDEELERILDKIMIIFRFPAPRKDVFEAFYKKDLAKRLLVGKSASVDAEKSMLSKLKHECGAAFTSKLEGMFKDMELSKDIMVHFKQYMQNQSEPGSMELTVNILTMGYWPTYTPMDVHLTPEMVKLQEVFKAFYLGKHSGRKLQWQTTLGHAVLKAEFKEGKKEFQVSLFQTLVLLMFNEGDGFSFEDIKVATGIEDGELRRTLQSLACGKARVLIKSPKGKEVEDGDRFIFNGDFKHKLFRIKINQIQMKETVEEQVSTTERVFQDRQYQVDAAIVRIMKMRKTLGHNLLVSELYNQLKFPVKPGDLKKRIESLIDRDYMERDKDSPNQYHYVA</sequence>
<dbReference type="Pfam" id="PF00888">
    <property type="entry name" value="Cullin"/>
    <property type="match status" value="1"/>
</dbReference>
<evidence type="ECO:0000256" key="10">
    <source>
        <dbReference type="ARBA" id="ARBA00023204"/>
    </source>
</evidence>
<evidence type="ECO:0000313" key="15">
    <source>
        <dbReference type="RefSeq" id="XP_010950632.1"/>
    </source>
</evidence>
<dbReference type="PROSITE" id="PS50069">
    <property type="entry name" value="CULLIN_2"/>
    <property type="match status" value="1"/>
</dbReference>
<dbReference type="SUPFAM" id="SSF74788">
    <property type="entry name" value="Cullin repeat-like"/>
    <property type="match status" value="1"/>
</dbReference>
<dbReference type="GO" id="GO:0042254">
    <property type="term" value="P:ribosome biogenesis"/>
    <property type="evidence" value="ECO:0007669"/>
    <property type="project" value="UniProtKB-ARBA"/>
</dbReference>
<evidence type="ECO:0000256" key="9">
    <source>
        <dbReference type="ARBA" id="ARBA00023108"/>
    </source>
</evidence>
<proteinExistence type="inferred from homology"/>
<dbReference type="AlphaFoldDB" id="A0A9W3EL90"/>
<evidence type="ECO:0000256" key="8">
    <source>
        <dbReference type="ARBA" id="ARBA00022843"/>
    </source>
</evidence>
<keyword evidence="10" id="KW-0234">DNA repair</keyword>
<dbReference type="Pfam" id="PF26557">
    <property type="entry name" value="Cullin_AB"/>
    <property type="match status" value="1"/>
</dbReference>
<dbReference type="FunFam" id="1.20.1310.10:FF:000010">
    <property type="entry name" value="Cullin 4B"/>
    <property type="match status" value="1"/>
</dbReference>
<evidence type="ECO:0000256" key="6">
    <source>
        <dbReference type="ARBA" id="ARBA00022763"/>
    </source>
</evidence>
<dbReference type="InterPro" id="IPR059120">
    <property type="entry name" value="Cullin-like_AB"/>
</dbReference>
<gene>
    <name evidence="15" type="primary">CUL4A</name>
</gene>
<dbReference type="InterPro" id="IPR036388">
    <property type="entry name" value="WH-like_DNA-bd_sf"/>
</dbReference>
<evidence type="ECO:0000256" key="7">
    <source>
        <dbReference type="ARBA" id="ARBA00022786"/>
    </source>
</evidence>